<dbReference type="AlphaFoldDB" id="A0AB39L335"/>
<dbReference type="GO" id="GO:0005829">
    <property type="term" value="C:cytosol"/>
    <property type="evidence" value="ECO:0007669"/>
    <property type="project" value="TreeGrafter"/>
</dbReference>
<name>A0AB39L335_9MICC</name>
<dbReference type="GO" id="GO:0016787">
    <property type="term" value="F:hydrolase activity"/>
    <property type="evidence" value="ECO:0007669"/>
    <property type="project" value="InterPro"/>
</dbReference>
<dbReference type="KEGG" id="spue:AB5L97_18325"/>
<dbReference type="GO" id="GO:0004386">
    <property type="term" value="F:helicase activity"/>
    <property type="evidence" value="ECO:0007669"/>
    <property type="project" value="UniProtKB-KW"/>
</dbReference>
<keyword evidence="3" id="KW-0547">Nucleotide-binding</keyword>
<evidence type="ECO:0000259" key="2">
    <source>
        <dbReference type="Pfam" id="PF13156"/>
    </source>
</evidence>
<dbReference type="CDD" id="cd22333">
    <property type="entry name" value="LlaBIII_nuclease-like"/>
    <property type="match status" value="1"/>
</dbReference>
<dbReference type="InterPro" id="IPR011856">
    <property type="entry name" value="tRNA_endonuc-like_dom_sf"/>
</dbReference>
<dbReference type="Pfam" id="PF04851">
    <property type="entry name" value="ResIII"/>
    <property type="match status" value="1"/>
</dbReference>
<organism evidence="3">
    <name type="scientific">Sinomonas puerhi</name>
    <dbReference type="NCBI Taxonomy" id="3238584"/>
    <lineage>
        <taxon>Bacteria</taxon>
        <taxon>Bacillati</taxon>
        <taxon>Actinomycetota</taxon>
        <taxon>Actinomycetes</taxon>
        <taxon>Micrococcales</taxon>
        <taxon>Micrococcaceae</taxon>
        <taxon>Sinomonas</taxon>
    </lineage>
</organism>
<dbReference type="PANTHER" id="PTHR47396:SF1">
    <property type="entry name" value="ATP-DEPENDENT HELICASE IRC3-RELATED"/>
    <property type="match status" value="1"/>
</dbReference>
<dbReference type="InterPro" id="IPR039442">
    <property type="entry name" value="Mrr-like_dom"/>
</dbReference>
<accession>A0AB39L335</accession>
<evidence type="ECO:0000259" key="1">
    <source>
        <dbReference type="Pfam" id="PF04851"/>
    </source>
</evidence>
<protein>
    <submittedName>
        <fullName evidence="3">DEAD/DEAH box helicase family protein</fullName>
    </submittedName>
</protein>
<dbReference type="InterPro" id="IPR050742">
    <property type="entry name" value="Helicase_Restrict-Modif_Enz"/>
</dbReference>
<dbReference type="GO" id="GO:0003677">
    <property type="term" value="F:DNA binding"/>
    <property type="evidence" value="ECO:0007669"/>
    <property type="project" value="InterPro"/>
</dbReference>
<dbReference type="InterPro" id="IPR011335">
    <property type="entry name" value="Restrct_endonuc-II-like"/>
</dbReference>
<dbReference type="InterPro" id="IPR006935">
    <property type="entry name" value="Helicase/UvrB_N"/>
</dbReference>
<dbReference type="Gene3D" id="3.40.1350.10">
    <property type="match status" value="1"/>
</dbReference>
<dbReference type="GO" id="GO:0005524">
    <property type="term" value="F:ATP binding"/>
    <property type="evidence" value="ECO:0007669"/>
    <property type="project" value="InterPro"/>
</dbReference>
<proteinExistence type="predicted"/>
<dbReference type="SUPFAM" id="SSF52540">
    <property type="entry name" value="P-loop containing nucleoside triphosphate hydrolases"/>
    <property type="match status" value="1"/>
</dbReference>
<keyword evidence="3" id="KW-0067">ATP-binding</keyword>
<feature type="domain" description="Helicase/UvrB N-terminal" evidence="1">
    <location>
        <begin position="167"/>
        <end position="304"/>
    </location>
</feature>
<reference evidence="3" key="1">
    <citation type="submission" date="2024-07" db="EMBL/GenBank/DDBJ databases">
        <authorList>
            <person name="fu j."/>
        </authorList>
    </citation>
    <scope>NUCLEOTIDE SEQUENCE</scope>
    <source>
        <strain evidence="3">P10A9</strain>
    </source>
</reference>
<gene>
    <name evidence="3" type="ORF">AB5L97_18325</name>
</gene>
<sequence length="328" mass="37074">MGSTDFASVVDKLYYSATDERDKGTKFERLVKRYIELEPKYADQFSDVWLWTEWPGRNGQVDTGIDIAVKDRYTGELTVIQAKFYDPQRQLDKKHVDSLFTAVGKVDFAHGMVVTTTDKWSKHAEDALADRSKNMQRIRLRDLADSTIDWSAFDLARPETMRKSQAKEPRNYPREAIADIVRGFESADRGRLIMACGTGKTYTSLKLVEEMVPVGGSVLFQVPSIALLQQILNEWTAQASVPLRPLAVCSDTKAGWQDAEDVQVHDLGFRATTDPQRLLNRARISTGAEHLTVVFSTYQSIHTGLALREGLDHRTVPGQDRQSLRHLQ</sequence>
<dbReference type="PANTHER" id="PTHR47396">
    <property type="entry name" value="TYPE I RESTRICTION ENZYME ECOKI R PROTEIN"/>
    <property type="match status" value="1"/>
</dbReference>
<feature type="domain" description="Mrr-like" evidence="2">
    <location>
        <begin position="37"/>
        <end position="158"/>
    </location>
</feature>
<dbReference type="RefSeq" id="WP_369045762.1">
    <property type="nucleotide sequence ID" value="NZ_CP163302.1"/>
</dbReference>
<dbReference type="Pfam" id="PF13156">
    <property type="entry name" value="Mrr_cat_2"/>
    <property type="match status" value="1"/>
</dbReference>
<dbReference type="SUPFAM" id="SSF52980">
    <property type="entry name" value="Restriction endonuclease-like"/>
    <property type="match status" value="1"/>
</dbReference>
<keyword evidence="3" id="KW-0378">Hydrolase</keyword>
<evidence type="ECO:0000313" key="3">
    <source>
        <dbReference type="EMBL" id="XDP45193.1"/>
    </source>
</evidence>
<dbReference type="InterPro" id="IPR027417">
    <property type="entry name" value="P-loop_NTPase"/>
</dbReference>
<dbReference type="Gene3D" id="3.40.50.300">
    <property type="entry name" value="P-loop containing nucleotide triphosphate hydrolases"/>
    <property type="match status" value="1"/>
</dbReference>
<dbReference type="EMBL" id="CP163302">
    <property type="protein sequence ID" value="XDP45193.1"/>
    <property type="molecule type" value="Genomic_DNA"/>
</dbReference>
<keyword evidence="3" id="KW-0347">Helicase</keyword>